<feature type="domain" description="PHD-type" evidence="8">
    <location>
        <begin position="156"/>
        <end position="206"/>
    </location>
</feature>
<evidence type="ECO:0000256" key="5">
    <source>
        <dbReference type="ARBA" id="ARBA00023242"/>
    </source>
</evidence>
<keyword evidence="10" id="KW-1185">Reference proteome</keyword>
<proteinExistence type="predicted"/>
<dbReference type="Proteomes" id="UP001187531">
    <property type="component" value="Unassembled WGS sequence"/>
</dbReference>
<feature type="region of interest" description="Disordered" evidence="7">
    <location>
        <begin position="292"/>
        <end position="331"/>
    </location>
</feature>
<feature type="region of interest" description="Disordered" evidence="7">
    <location>
        <begin position="125"/>
        <end position="149"/>
    </location>
</feature>
<evidence type="ECO:0000256" key="1">
    <source>
        <dbReference type="ARBA" id="ARBA00004123"/>
    </source>
</evidence>
<accession>A0AA88H5T4</accession>
<dbReference type="PANTHER" id="PTHR46174">
    <property type="entry name" value="CXXC-TYPE ZINC FINGER PROTEIN 1"/>
    <property type="match status" value="1"/>
</dbReference>
<feature type="region of interest" description="Disordered" evidence="7">
    <location>
        <begin position="216"/>
        <end position="272"/>
    </location>
</feature>
<evidence type="ECO:0000313" key="9">
    <source>
        <dbReference type="EMBL" id="KAK2705353.1"/>
    </source>
</evidence>
<dbReference type="InterPro" id="IPR011011">
    <property type="entry name" value="Znf_FYVE_PHD"/>
</dbReference>
<keyword evidence="5" id="KW-0539">Nucleus</keyword>
<evidence type="ECO:0000256" key="3">
    <source>
        <dbReference type="ARBA" id="ARBA00022771"/>
    </source>
</evidence>
<keyword evidence="4" id="KW-0862">Zinc</keyword>
<dbReference type="PROSITE" id="PS01359">
    <property type="entry name" value="ZF_PHD_1"/>
    <property type="match status" value="1"/>
</dbReference>
<reference evidence="9" key="1">
    <citation type="submission" date="2023-07" db="EMBL/GenBank/DDBJ databases">
        <title>Chromosome-level genome assembly of Artemia franciscana.</title>
        <authorList>
            <person name="Jo E."/>
        </authorList>
    </citation>
    <scope>NUCLEOTIDE SEQUENCE</scope>
    <source>
        <tissue evidence="9">Whole body</tissue>
    </source>
</reference>
<dbReference type="EMBL" id="JAVRJZ010000021">
    <property type="protein sequence ID" value="KAK2705353.1"/>
    <property type="molecule type" value="Genomic_DNA"/>
</dbReference>
<dbReference type="Gene3D" id="2.60.120.650">
    <property type="entry name" value="Cupin"/>
    <property type="match status" value="1"/>
</dbReference>
<sequence length="439" mass="49129">MAEANNGSMTDIVDVLPSDIKKEVGSSDPVMFPKLEDGLMSTFPSILVPFKLEFDFRESGSISITDQDIVDVLPSEIKKEVDSSDPVMFPKLEDGLMSTFPSISVPFKLESDFQESGAISITDQEAVKKSDQKDRLKGEKEKGQEENRNIEGNDDELLCVCQEPHNDRFMICCDCCNGWFHGKCVRVTKVIGEIIETWICPLCRERPTKRLKLLDSWRSRDSSPSNQGVKRKNKQVNSNQGSELEENIPVAAKHHEGTSLTPKDNGRQTGRFGKDILSNEIIKRQALRKYKTLAKNDARPMSKTKRGSKNSEDASSEDSVSELATGRKNHYETSVVSPIPKTGLLLQDDEPCRQLLVTAPQMVNQDKLHTLVNVFTPGLDSFDRKGNKMSPSHHSVMFVVVYSTTSAATYAKKKLHGLDCNIFDCPGYRLIVKFNSDKM</sequence>
<evidence type="ECO:0000256" key="7">
    <source>
        <dbReference type="SAM" id="MobiDB-lite"/>
    </source>
</evidence>
<evidence type="ECO:0000256" key="2">
    <source>
        <dbReference type="ARBA" id="ARBA00022723"/>
    </source>
</evidence>
<dbReference type="PANTHER" id="PTHR46174:SF1">
    <property type="entry name" value="CXXC-TYPE ZINC FINGER PROTEIN 1"/>
    <property type="match status" value="1"/>
</dbReference>
<evidence type="ECO:0000259" key="8">
    <source>
        <dbReference type="PROSITE" id="PS50016"/>
    </source>
</evidence>
<evidence type="ECO:0000256" key="6">
    <source>
        <dbReference type="PROSITE-ProRule" id="PRU00146"/>
    </source>
</evidence>
<dbReference type="InterPro" id="IPR019787">
    <property type="entry name" value="Znf_PHD-finger"/>
</dbReference>
<dbReference type="EMBL" id="JAVRJZ010000021">
    <property type="protein sequence ID" value="KAK2705357.1"/>
    <property type="molecule type" value="Genomic_DNA"/>
</dbReference>
<dbReference type="InterPro" id="IPR037869">
    <property type="entry name" value="Spp1/CFP1"/>
</dbReference>
<dbReference type="AlphaFoldDB" id="A0AA88H5T4"/>
<evidence type="ECO:0000313" key="10">
    <source>
        <dbReference type="Proteomes" id="UP001187531"/>
    </source>
</evidence>
<dbReference type="GO" id="GO:0048188">
    <property type="term" value="C:Set1C/COMPASS complex"/>
    <property type="evidence" value="ECO:0007669"/>
    <property type="project" value="InterPro"/>
</dbReference>
<dbReference type="CDD" id="cd15552">
    <property type="entry name" value="PHD_PHF3_like"/>
    <property type="match status" value="1"/>
</dbReference>
<comment type="caution">
    <text evidence="9">The sequence shown here is derived from an EMBL/GenBank/DDBJ whole genome shotgun (WGS) entry which is preliminary data.</text>
</comment>
<name>A0AA88H5T4_ARTSF</name>
<keyword evidence="2" id="KW-0479">Metal-binding</keyword>
<dbReference type="EMBL" id="JAVRJZ010000021">
    <property type="protein sequence ID" value="KAK2705355.1"/>
    <property type="molecule type" value="Genomic_DNA"/>
</dbReference>
<evidence type="ECO:0000256" key="4">
    <source>
        <dbReference type="ARBA" id="ARBA00022833"/>
    </source>
</evidence>
<organism evidence="9 10">
    <name type="scientific">Artemia franciscana</name>
    <name type="common">Brine shrimp</name>
    <name type="synonym">Artemia sanfranciscana</name>
    <dbReference type="NCBI Taxonomy" id="6661"/>
    <lineage>
        <taxon>Eukaryota</taxon>
        <taxon>Metazoa</taxon>
        <taxon>Ecdysozoa</taxon>
        <taxon>Arthropoda</taxon>
        <taxon>Crustacea</taxon>
        <taxon>Branchiopoda</taxon>
        <taxon>Anostraca</taxon>
        <taxon>Artemiidae</taxon>
        <taxon>Artemia</taxon>
    </lineage>
</organism>
<protein>
    <recommendedName>
        <fullName evidence="8">PHD-type domain-containing protein</fullName>
    </recommendedName>
</protein>
<dbReference type="GO" id="GO:0008270">
    <property type="term" value="F:zinc ion binding"/>
    <property type="evidence" value="ECO:0007669"/>
    <property type="project" value="UniProtKB-KW"/>
</dbReference>
<dbReference type="InterPro" id="IPR019786">
    <property type="entry name" value="Zinc_finger_PHD-type_CS"/>
</dbReference>
<dbReference type="PROSITE" id="PS50016">
    <property type="entry name" value="ZF_PHD_2"/>
    <property type="match status" value="1"/>
</dbReference>
<dbReference type="SUPFAM" id="SSF57903">
    <property type="entry name" value="FYVE/PHD zinc finger"/>
    <property type="match status" value="1"/>
</dbReference>
<keyword evidence="3 6" id="KW-0863">Zinc-finger</keyword>
<gene>
    <name evidence="9" type="ORF">QYM36_017404</name>
</gene>
<dbReference type="Pfam" id="PF00628">
    <property type="entry name" value="PHD"/>
    <property type="match status" value="1"/>
</dbReference>
<comment type="subcellular location">
    <subcellularLocation>
        <location evidence="1">Nucleus</location>
    </subcellularLocation>
</comment>
<dbReference type="SMART" id="SM00249">
    <property type="entry name" value="PHD"/>
    <property type="match status" value="1"/>
</dbReference>
<dbReference type="InterPro" id="IPR001965">
    <property type="entry name" value="Znf_PHD"/>
</dbReference>
<dbReference type="GO" id="GO:0045893">
    <property type="term" value="P:positive regulation of DNA-templated transcription"/>
    <property type="evidence" value="ECO:0007669"/>
    <property type="project" value="TreeGrafter"/>
</dbReference>